<organism evidence="3 4">
    <name type="scientific">Suillus plorans</name>
    <dbReference type="NCBI Taxonomy" id="116603"/>
    <lineage>
        <taxon>Eukaryota</taxon>
        <taxon>Fungi</taxon>
        <taxon>Dikarya</taxon>
        <taxon>Basidiomycota</taxon>
        <taxon>Agaricomycotina</taxon>
        <taxon>Agaricomycetes</taxon>
        <taxon>Agaricomycetidae</taxon>
        <taxon>Boletales</taxon>
        <taxon>Suillineae</taxon>
        <taxon>Suillaceae</taxon>
        <taxon>Suillus</taxon>
    </lineage>
</organism>
<protein>
    <submittedName>
        <fullName evidence="3">Uncharacterized protein</fullName>
    </submittedName>
</protein>
<reference evidence="3" key="1">
    <citation type="journal article" date="2020" name="New Phytol.">
        <title>Comparative genomics reveals dynamic genome evolution in host specialist ectomycorrhizal fungi.</title>
        <authorList>
            <person name="Lofgren L.A."/>
            <person name="Nguyen N.H."/>
            <person name="Vilgalys R."/>
            <person name="Ruytinx J."/>
            <person name="Liao H.L."/>
            <person name="Branco S."/>
            <person name="Kuo A."/>
            <person name="LaButti K."/>
            <person name="Lipzen A."/>
            <person name="Andreopoulos W."/>
            <person name="Pangilinan J."/>
            <person name="Riley R."/>
            <person name="Hundley H."/>
            <person name="Na H."/>
            <person name="Barry K."/>
            <person name="Grigoriev I.V."/>
            <person name="Stajich J.E."/>
            <person name="Kennedy P.G."/>
        </authorList>
    </citation>
    <scope>NUCLEOTIDE SEQUENCE</scope>
    <source>
        <strain evidence="3">S12</strain>
    </source>
</reference>
<evidence type="ECO:0000313" key="3">
    <source>
        <dbReference type="EMBL" id="KAG1791053.1"/>
    </source>
</evidence>
<keyword evidence="2" id="KW-1133">Transmembrane helix</keyword>
<dbReference type="RefSeq" id="XP_041157963.1">
    <property type="nucleotide sequence ID" value="XM_041306958.1"/>
</dbReference>
<dbReference type="AlphaFoldDB" id="A0A9P7DFT4"/>
<gene>
    <name evidence="3" type="ORF">HD556DRAFT_1445572</name>
</gene>
<feature type="transmembrane region" description="Helical" evidence="2">
    <location>
        <begin position="70"/>
        <end position="90"/>
    </location>
</feature>
<keyword evidence="2" id="KW-0812">Transmembrane</keyword>
<accession>A0A9P7DFT4</accession>
<evidence type="ECO:0000313" key="4">
    <source>
        <dbReference type="Proteomes" id="UP000719766"/>
    </source>
</evidence>
<feature type="transmembrane region" description="Helical" evidence="2">
    <location>
        <begin position="102"/>
        <end position="125"/>
    </location>
</feature>
<feature type="transmembrane region" description="Helical" evidence="2">
    <location>
        <begin position="36"/>
        <end position="58"/>
    </location>
</feature>
<proteinExistence type="predicted"/>
<dbReference type="Proteomes" id="UP000719766">
    <property type="component" value="Unassembled WGS sequence"/>
</dbReference>
<dbReference type="EMBL" id="JABBWE010000045">
    <property type="protein sequence ID" value="KAG1791053.1"/>
    <property type="molecule type" value="Genomic_DNA"/>
</dbReference>
<keyword evidence="2" id="KW-0472">Membrane</keyword>
<feature type="region of interest" description="Disordered" evidence="1">
    <location>
        <begin position="199"/>
        <end position="231"/>
    </location>
</feature>
<evidence type="ECO:0000256" key="2">
    <source>
        <dbReference type="SAM" id="Phobius"/>
    </source>
</evidence>
<feature type="region of interest" description="Disordered" evidence="1">
    <location>
        <begin position="149"/>
        <end position="187"/>
    </location>
</feature>
<feature type="compositionally biased region" description="Pro residues" evidence="1">
    <location>
        <begin position="222"/>
        <end position="231"/>
    </location>
</feature>
<feature type="transmembrane region" description="Helical" evidence="2">
    <location>
        <begin position="7"/>
        <end position="30"/>
    </location>
</feature>
<keyword evidence="4" id="KW-1185">Reference proteome</keyword>
<feature type="compositionally biased region" description="Low complexity" evidence="1">
    <location>
        <begin position="165"/>
        <end position="174"/>
    </location>
</feature>
<name>A0A9P7DFT4_9AGAM</name>
<evidence type="ECO:0000256" key="1">
    <source>
        <dbReference type="SAM" id="MobiDB-lite"/>
    </source>
</evidence>
<comment type="caution">
    <text evidence="3">The sequence shown here is derived from an EMBL/GenBank/DDBJ whole genome shotgun (WGS) entry which is preliminary data.</text>
</comment>
<dbReference type="GeneID" id="64600722"/>
<feature type="compositionally biased region" description="Pro residues" evidence="1">
    <location>
        <begin position="153"/>
        <end position="164"/>
    </location>
</feature>
<sequence length="231" mass="25730">MPRYCRTVTFVKPIVPLSLIAEAATIFLIQKIVPHFIIETLIGLMALLWTLAVFLSGGRRTRRFMQAGSTFDHLCTGFTFAWGYMLWISWPNLETSTVPAPFNLPVGLLATLLGAAIFVYSVAFFSRGNIHFRHSLFGQYISWPFQDVEEPPSNTPSPEPPNLPLLPLHSSSSTGLQNPLPLPHPTPMMLVRLRNPLPLPLPSHPHDAGPSHSVQRWSPEPSTFPPSIPRP</sequence>